<feature type="compositionally biased region" description="Pro residues" evidence="1">
    <location>
        <begin position="117"/>
        <end position="153"/>
    </location>
</feature>
<accession>A0ABV9XAW7</accession>
<feature type="compositionally biased region" description="Low complexity" evidence="1">
    <location>
        <begin position="61"/>
        <end position="90"/>
    </location>
</feature>
<dbReference type="RefSeq" id="WP_345693359.1">
    <property type="nucleotide sequence ID" value="NZ_BAABIT010000001.1"/>
</dbReference>
<evidence type="ECO:0008006" key="5">
    <source>
        <dbReference type="Google" id="ProtNLM"/>
    </source>
</evidence>
<keyword evidence="2" id="KW-1133">Transmembrane helix</keyword>
<sequence length="205" mass="20172">MGKHRQPRRTSSARFVMIRATTAMGVVGALAFVLQSGHDTPASRATPESLHSPLPDTAGSTTPPGGPDRAATAPRGPGAAPLSPSAAPRPTDLLPAGAPDLPRPVTGDGTPWAEVPAAPPAAPDQRPAPPLPVPTPAAGPAEPGPAPVPPGPGKPADAADPEDRQPAAPPEPTGPATTPIDVLADLLDGLMAPGTGSTTGTAADR</sequence>
<name>A0ABV9XAW7_9ACTN</name>
<gene>
    <name evidence="3" type="ORF">ACFPM3_04400</name>
</gene>
<comment type="caution">
    <text evidence="3">The sequence shown here is derived from an EMBL/GenBank/DDBJ whole genome shotgun (WGS) entry which is preliminary data.</text>
</comment>
<dbReference type="EMBL" id="JBHSJD010000002">
    <property type="protein sequence ID" value="MFC5021395.1"/>
    <property type="molecule type" value="Genomic_DNA"/>
</dbReference>
<evidence type="ECO:0000256" key="1">
    <source>
        <dbReference type="SAM" id="MobiDB-lite"/>
    </source>
</evidence>
<feature type="region of interest" description="Disordered" evidence="1">
    <location>
        <begin position="39"/>
        <end position="205"/>
    </location>
</feature>
<proteinExistence type="predicted"/>
<protein>
    <recommendedName>
        <fullName evidence="5">Extensin</fullName>
    </recommendedName>
</protein>
<reference evidence="4" key="1">
    <citation type="journal article" date="2019" name="Int. J. Syst. Evol. Microbiol.">
        <title>The Global Catalogue of Microorganisms (GCM) 10K type strain sequencing project: providing services to taxonomists for standard genome sequencing and annotation.</title>
        <authorList>
            <consortium name="The Broad Institute Genomics Platform"/>
            <consortium name="The Broad Institute Genome Sequencing Center for Infectious Disease"/>
            <person name="Wu L."/>
            <person name="Ma J."/>
        </authorList>
    </citation>
    <scope>NUCLEOTIDE SEQUENCE [LARGE SCALE GENOMIC DNA]</scope>
    <source>
        <strain evidence="4">CGMCC 4.1648</strain>
    </source>
</reference>
<keyword evidence="2" id="KW-0472">Membrane</keyword>
<keyword evidence="4" id="KW-1185">Reference proteome</keyword>
<feature type="compositionally biased region" description="Low complexity" evidence="1">
    <location>
        <begin position="192"/>
        <end position="205"/>
    </location>
</feature>
<feature type="transmembrane region" description="Helical" evidence="2">
    <location>
        <begin position="12"/>
        <end position="34"/>
    </location>
</feature>
<evidence type="ECO:0000313" key="4">
    <source>
        <dbReference type="Proteomes" id="UP001595829"/>
    </source>
</evidence>
<evidence type="ECO:0000256" key="2">
    <source>
        <dbReference type="SAM" id="Phobius"/>
    </source>
</evidence>
<dbReference type="PRINTS" id="PR01217">
    <property type="entry name" value="PRICHEXTENSN"/>
</dbReference>
<organism evidence="3 4">
    <name type="scientific">Streptomyces coeruleoprunus</name>
    <dbReference type="NCBI Taxonomy" id="285563"/>
    <lineage>
        <taxon>Bacteria</taxon>
        <taxon>Bacillati</taxon>
        <taxon>Actinomycetota</taxon>
        <taxon>Actinomycetes</taxon>
        <taxon>Kitasatosporales</taxon>
        <taxon>Streptomycetaceae</taxon>
        <taxon>Streptomyces</taxon>
    </lineage>
</organism>
<keyword evidence="2" id="KW-0812">Transmembrane</keyword>
<evidence type="ECO:0000313" key="3">
    <source>
        <dbReference type="EMBL" id="MFC5021395.1"/>
    </source>
</evidence>
<dbReference type="Proteomes" id="UP001595829">
    <property type="component" value="Unassembled WGS sequence"/>
</dbReference>